<evidence type="ECO:0000313" key="2">
    <source>
        <dbReference type="EMBL" id="KPL81549.1"/>
    </source>
</evidence>
<dbReference type="RefSeq" id="WP_054536863.1">
    <property type="nucleotide sequence ID" value="NZ_LGKP01000035.1"/>
</dbReference>
<name>A0A0P6XPF7_9CHLR</name>
<feature type="transmembrane region" description="Helical" evidence="1">
    <location>
        <begin position="141"/>
        <end position="162"/>
    </location>
</feature>
<feature type="transmembrane region" description="Helical" evidence="1">
    <location>
        <begin position="197"/>
        <end position="218"/>
    </location>
</feature>
<dbReference type="Proteomes" id="UP000050277">
    <property type="component" value="Unassembled WGS sequence"/>
</dbReference>
<dbReference type="AlphaFoldDB" id="A0A0P6XPF7"/>
<keyword evidence="1" id="KW-0472">Membrane</keyword>
<feature type="transmembrane region" description="Helical" evidence="1">
    <location>
        <begin position="24"/>
        <end position="48"/>
    </location>
</feature>
<dbReference type="EMBL" id="LGKP01000035">
    <property type="protein sequence ID" value="KPL81549.1"/>
    <property type="molecule type" value="Genomic_DNA"/>
</dbReference>
<evidence type="ECO:0008006" key="4">
    <source>
        <dbReference type="Google" id="ProtNLM"/>
    </source>
</evidence>
<gene>
    <name evidence="2" type="ORF">SE18_23350</name>
</gene>
<proteinExistence type="predicted"/>
<feature type="transmembrane region" description="Helical" evidence="1">
    <location>
        <begin position="54"/>
        <end position="71"/>
    </location>
</feature>
<accession>A0A0P6XPF7</accession>
<keyword evidence="1" id="KW-0812">Transmembrane</keyword>
<feature type="transmembrane region" description="Helical" evidence="1">
    <location>
        <begin position="230"/>
        <end position="250"/>
    </location>
</feature>
<evidence type="ECO:0000313" key="3">
    <source>
        <dbReference type="Proteomes" id="UP000050277"/>
    </source>
</evidence>
<dbReference type="PANTHER" id="PTHR36833:SF1">
    <property type="entry name" value="INTEGRAL MEMBRANE TRANSPORT PROTEIN"/>
    <property type="match status" value="1"/>
</dbReference>
<feature type="transmembrane region" description="Helical" evidence="1">
    <location>
        <begin position="168"/>
        <end position="185"/>
    </location>
</feature>
<dbReference type="PATRIC" id="fig|70996.4.peg.2500"/>
<comment type="caution">
    <text evidence="2">The sequence shown here is derived from an EMBL/GenBank/DDBJ whole genome shotgun (WGS) entry which is preliminary data.</text>
</comment>
<dbReference type="STRING" id="70996.SE18_23350"/>
<dbReference type="PANTHER" id="PTHR36833">
    <property type="entry name" value="SLR0610 PROTEIN-RELATED"/>
    <property type="match status" value="1"/>
</dbReference>
<dbReference type="InterPro" id="IPR010390">
    <property type="entry name" value="ABC-2_transporter-like"/>
</dbReference>
<organism evidence="2 3">
    <name type="scientific">Herpetosiphon geysericola</name>
    <dbReference type="NCBI Taxonomy" id="70996"/>
    <lineage>
        <taxon>Bacteria</taxon>
        <taxon>Bacillati</taxon>
        <taxon>Chloroflexota</taxon>
        <taxon>Chloroflexia</taxon>
        <taxon>Herpetosiphonales</taxon>
        <taxon>Herpetosiphonaceae</taxon>
        <taxon>Herpetosiphon</taxon>
    </lineage>
</organism>
<dbReference type="Pfam" id="PF06182">
    <property type="entry name" value="ABC2_membrane_6"/>
    <property type="match status" value="1"/>
</dbReference>
<evidence type="ECO:0000256" key="1">
    <source>
        <dbReference type="SAM" id="Phobius"/>
    </source>
</evidence>
<dbReference type="OrthoDB" id="9788195at2"/>
<protein>
    <recommendedName>
        <fullName evidence="4">ABC transporter permease</fullName>
    </recommendedName>
</protein>
<keyword evidence="3" id="KW-1185">Reference proteome</keyword>
<reference evidence="2 3" key="1">
    <citation type="submission" date="2015-07" db="EMBL/GenBank/DDBJ databases">
        <title>Whole genome sequence of Herpetosiphon geysericola DSM 7119.</title>
        <authorList>
            <person name="Hemp J."/>
            <person name="Ward L.M."/>
            <person name="Pace L.A."/>
            <person name="Fischer W.W."/>
        </authorList>
    </citation>
    <scope>NUCLEOTIDE SEQUENCE [LARGE SCALE GENOMIC DNA]</scope>
    <source>
        <strain evidence="2 3">DSM 7119</strain>
    </source>
</reference>
<keyword evidence="1" id="KW-1133">Transmembrane helix</keyword>
<sequence length="262" mass="29862">MLRYLKLYWYFVIQRFKILMEYRLNFFIGSISTVLFQGASLVALWAVLRQVPSIQGWTFEQILLIYGLLTLSKGINHLFADNLWVVGRDYIRPGQFDRFLVRPINPLFHLLADRICHDAIGDFIVGLSLVSYAMVQLQLPINLASIGFIILMVISGGIIFIALNLITAATSFWIMDSIAVTNVVFHTNEFAQYPLTFYHRSIGVLLTWLVPYGFASYYPASYLLGHEIGWMAWLAPLVALVCIMIAYKVWLLGLRNYGSTGS</sequence>